<accession>A0A2K9NU82</accession>
<proteinExistence type="predicted"/>
<dbReference type="InterPro" id="IPR052927">
    <property type="entry name" value="DCC_oxidoreductase"/>
</dbReference>
<dbReference type="Proteomes" id="UP000235584">
    <property type="component" value="Chromosome"/>
</dbReference>
<evidence type="ECO:0000313" key="2">
    <source>
        <dbReference type="Proteomes" id="UP000235584"/>
    </source>
</evidence>
<reference evidence="1 2" key="1">
    <citation type="submission" date="2018-01" db="EMBL/GenBank/DDBJ databases">
        <title>Complete genome sequence of Bacteriovorax stolpii DSM12778.</title>
        <authorList>
            <person name="Tang B."/>
            <person name="Chang J."/>
        </authorList>
    </citation>
    <scope>NUCLEOTIDE SEQUENCE [LARGE SCALE GENOMIC DNA]</scope>
    <source>
        <strain evidence="1 2">DSM 12778</strain>
    </source>
</reference>
<evidence type="ECO:0000313" key="1">
    <source>
        <dbReference type="EMBL" id="AUN99052.1"/>
    </source>
</evidence>
<dbReference type="PANTHER" id="PTHR33639">
    <property type="entry name" value="THIOL-DISULFIDE OXIDOREDUCTASE DCC"/>
    <property type="match status" value="1"/>
</dbReference>
<dbReference type="KEGG" id="bsto:C0V70_13255"/>
<sequence length="120" mass="13695">MDKVVFYDGDCGLCQRSVRALVSLDSKKELLFAPLNGETYKTEVGRESDMSTVVFLSHGQLFYKSDAVIEIGRRLGGVKSLLLLLKLIPRFIRDTVYNIIARNRKKVSCIILPRDQRFLK</sequence>
<organism evidence="1 2">
    <name type="scientific">Bacteriovorax stolpii</name>
    <name type="common">Bdellovibrio stolpii</name>
    <dbReference type="NCBI Taxonomy" id="960"/>
    <lineage>
        <taxon>Bacteria</taxon>
        <taxon>Pseudomonadati</taxon>
        <taxon>Bdellovibrionota</taxon>
        <taxon>Bacteriovoracia</taxon>
        <taxon>Bacteriovoracales</taxon>
        <taxon>Bacteriovoracaceae</taxon>
        <taxon>Bacteriovorax</taxon>
    </lineage>
</organism>
<keyword evidence="2" id="KW-1185">Reference proteome</keyword>
<dbReference type="AlphaFoldDB" id="A0A2K9NU82"/>
<dbReference type="InterPro" id="IPR007263">
    <property type="entry name" value="DCC1-like"/>
</dbReference>
<protein>
    <submittedName>
        <fullName evidence="1">Thiol-disulfide oxidoreductase DCC</fullName>
    </submittedName>
</protein>
<dbReference type="OrthoDB" id="5293621at2"/>
<dbReference type="EMBL" id="CP025704">
    <property type="protein sequence ID" value="AUN99052.1"/>
    <property type="molecule type" value="Genomic_DNA"/>
</dbReference>
<dbReference type="RefSeq" id="WP_102244343.1">
    <property type="nucleotide sequence ID" value="NZ_CP025704.1"/>
</dbReference>
<gene>
    <name evidence="1" type="ORF">C0V70_13255</name>
</gene>
<dbReference type="GO" id="GO:0015035">
    <property type="term" value="F:protein-disulfide reductase activity"/>
    <property type="evidence" value="ECO:0007669"/>
    <property type="project" value="InterPro"/>
</dbReference>
<dbReference type="Pfam" id="PF04134">
    <property type="entry name" value="DCC1-like"/>
    <property type="match status" value="1"/>
</dbReference>
<name>A0A2K9NU82_BACTC</name>
<dbReference type="PANTHER" id="PTHR33639:SF2">
    <property type="entry name" value="DUF393 DOMAIN-CONTAINING PROTEIN"/>
    <property type="match status" value="1"/>
</dbReference>